<evidence type="ECO:0000256" key="1">
    <source>
        <dbReference type="SAM" id="Phobius"/>
    </source>
</evidence>
<feature type="transmembrane region" description="Helical" evidence="1">
    <location>
        <begin position="33"/>
        <end position="53"/>
    </location>
</feature>
<dbReference type="EMBL" id="OZ034813">
    <property type="protein sequence ID" value="CAL1353710.1"/>
    <property type="molecule type" value="Genomic_DNA"/>
</dbReference>
<sequence>MLQSFLNRLRFFNGHVASFIHIDQRSHASYRRVIIVIMITLIIFFRLQILRLILLKNMVFISLRFWLIIYILVILKLNCHQIIDVFRFILRR</sequence>
<organism evidence="2 3">
    <name type="scientific">Linum trigynum</name>
    <dbReference type="NCBI Taxonomy" id="586398"/>
    <lineage>
        <taxon>Eukaryota</taxon>
        <taxon>Viridiplantae</taxon>
        <taxon>Streptophyta</taxon>
        <taxon>Embryophyta</taxon>
        <taxon>Tracheophyta</taxon>
        <taxon>Spermatophyta</taxon>
        <taxon>Magnoliopsida</taxon>
        <taxon>eudicotyledons</taxon>
        <taxon>Gunneridae</taxon>
        <taxon>Pentapetalae</taxon>
        <taxon>rosids</taxon>
        <taxon>fabids</taxon>
        <taxon>Malpighiales</taxon>
        <taxon>Linaceae</taxon>
        <taxon>Linum</taxon>
    </lineage>
</organism>
<dbReference type="AlphaFoldDB" id="A0AAV2CB22"/>
<reference evidence="2 3" key="1">
    <citation type="submission" date="2024-04" db="EMBL/GenBank/DDBJ databases">
        <authorList>
            <person name="Fracassetti M."/>
        </authorList>
    </citation>
    <scope>NUCLEOTIDE SEQUENCE [LARGE SCALE GENOMIC DNA]</scope>
</reference>
<feature type="transmembrane region" description="Helical" evidence="1">
    <location>
        <begin position="65"/>
        <end position="90"/>
    </location>
</feature>
<accession>A0AAV2CB22</accession>
<keyword evidence="3" id="KW-1185">Reference proteome</keyword>
<keyword evidence="1" id="KW-0472">Membrane</keyword>
<dbReference type="Proteomes" id="UP001497516">
    <property type="component" value="Chromosome 1"/>
</dbReference>
<evidence type="ECO:0000313" key="3">
    <source>
        <dbReference type="Proteomes" id="UP001497516"/>
    </source>
</evidence>
<evidence type="ECO:0000313" key="2">
    <source>
        <dbReference type="EMBL" id="CAL1353710.1"/>
    </source>
</evidence>
<gene>
    <name evidence="2" type="ORF">LTRI10_LOCUS1588</name>
</gene>
<keyword evidence="1" id="KW-0812">Transmembrane</keyword>
<keyword evidence="1" id="KW-1133">Transmembrane helix</keyword>
<protein>
    <submittedName>
        <fullName evidence="2">Uncharacterized protein</fullName>
    </submittedName>
</protein>
<name>A0AAV2CB22_9ROSI</name>
<proteinExistence type="predicted"/>